<dbReference type="EMBL" id="BT077457">
    <property type="protein sequence ID" value="ACO11881.1"/>
    <property type="molecule type" value="mRNA"/>
</dbReference>
<gene>
    <name evidence="1" type="primary">CCNC</name>
</gene>
<sequence length="48" mass="5780">MAGSVWTSSHHAQWIQNKTDVLREYHMDFQVLSEDEYKKYFTLVLFKA</sequence>
<dbReference type="AlphaFoldDB" id="C1BS78"/>
<proteinExistence type="evidence at transcript level"/>
<evidence type="ECO:0000313" key="1">
    <source>
        <dbReference type="EMBL" id="ACO11881.1"/>
    </source>
</evidence>
<organism evidence="1">
    <name type="scientific">Lepeophtheirus salmonis</name>
    <name type="common">Salmon louse</name>
    <name type="synonym">Caligus salmonis</name>
    <dbReference type="NCBI Taxonomy" id="72036"/>
    <lineage>
        <taxon>Eukaryota</taxon>
        <taxon>Metazoa</taxon>
        <taxon>Ecdysozoa</taxon>
        <taxon>Arthropoda</taxon>
        <taxon>Crustacea</taxon>
        <taxon>Multicrustacea</taxon>
        <taxon>Hexanauplia</taxon>
        <taxon>Copepoda</taxon>
        <taxon>Siphonostomatoida</taxon>
        <taxon>Caligidae</taxon>
        <taxon>Lepeophtheirus</taxon>
    </lineage>
</organism>
<name>C1BS78_LEPSM</name>
<accession>C1BS78</accession>
<reference evidence="1" key="1">
    <citation type="submission" date="2009-06" db="EMBL/GenBank/DDBJ databases">
        <title>Lepeophtheirus salmonis ESTs and full-length cDNAs.</title>
        <authorList>
            <person name="Yasuike M."/>
            <person name="von Schalburg K."/>
            <person name="Cooper G."/>
            <person name="Leong J."/>
            <person name="Jones S.R.M."/>
            <person name="Koop B.F."/>
        </authorList>
    </citation>
    <scope>NUCLEOTIDE SEQUENCE</scope>
    <source>
        <strain evidence="1">Pacific form</strain>
        <tissue evidence="1">Whole</tissue>
    </source>
</reference>
<protein>
    <submittedName>
        <fullName evidence="1">Cyclin-C</fullName>
    </submittedName>
</protein>
<dbReference type="OrthoDB" id="10266018at2759"/>